<dbReference type="SUPFAM" id="SSF48371">
    <property type="entry name" value="ARM repeat"/>
    <property type="match status" value="1"/>
</dbReference>
<dbReference type="InterPro" id="IPR014825">
    <property type="entry name" value="DNA_alkylation"/>
</dbReference>
<comment type="caution">
    <text evidence="2">The sequence shown here is derived from an EMBL/GenBank/DDBJ whole genome shotgun (WGS) entry which is preliminary data.</text>
</comment>
<evidence type="ECO:0000313" key="3">
    <source>
        <dbReference type="Proteomes" id="UP000242188"/>
    </source>
</evidence>
<keyword evidence="3" id="KW-1185">Reference proteome</keyword>
<dbReference type="Pfam" id="PF08713">
    <property type="entry name" value="DNA_alkylation"/>
    <property type="match status" value="1"/>
</dbReference>
<dbReference type="PANTHER" id="PTHR34070:SF1">
    <property type="entry name" value="DNA ALKYLATION REPAIR PROTEIN"/>
    <property type="match status" value="1"/>
</dbReference>
<evidence type="ECO:0000256" key="1">
    <source>
        <dbReference type="SAM" id="MobiDB-lite"/>
    </source>
</evidence>
<name>A0A210PM69_MIZYE</name>
<dbReference type="Gene3D" id="1.20.1660.10">
    <property type="entry name" value="Hypothetical protein (EF3068)"/>
    <property type="match status" value="1"/>
</dbReference>
<gene>
    <name evidence="2" type="ORF">KP79_PYT10401</name>
</gene>
<evidence type="ECO:0000313" key="2">
    <source>
        <dbReference type="EMBL" id="OWF37592.1"/>
    </source>
</evidence>
<dbReference type="AlphaFoldDB" id="A0A210PM69"/>
<organism evidence="2 3">
    <name type="scientific">Mizuhopecten yessoensis</name>
    <name type="common">Japanese scallop</name>
    <name type="synonym">Patinopecten yessoensis</name>
    <dbReference type="NCBI Taxonomy" id="6573"/>
    <lineage>
        <taxon>Eukaryota</taxon>
        <taxon>Metazoa</taxon>
        <taxon>Spiralia</taxon>
        <taxon>Lophotrochozoa</taxon>
        <taxon>Mollusca</taxon>
        <taxon>Bivalvia</taxon>
        <taxon>Autobranchia</taxon>
        <taxon>Pteriomorphia</taxon>
        <taxon>Pectinida</taxon>
        <taxon>Pectinoidea</taxon>
        <taxon>Pectinidae</taxon>
        <taxon>Mizuhopecten</taxon>
    </lineage>
</organism>
<accession>A0A210PM69</accession>
<dbReference type="PANTHER" id="PTHR34070">
    <property type="entry name" value="ARMADILLO-TYPE FOLD"/>
    <property type="match status" value="1"/>
</dbReference>
<proteinExistence type="predicted"/>
<protein>
    <recommendedName>
        <fullName evidence="4">DNA alkylation repair enzyme</fullName>
    </recommendedName>
</protein>
<dbReference type="EMBL" id="NEDP02005586">
    <property type="protein sequence ID" value="OWF37592.1"/>
    <property type="molecule type" value="Genomic_DNA"/>
</dbReference>
<sequence>MSVVLVGRFSQRLFLTQRLYWIVGSLTKLASTKMPRTTRSKLKASRYNPTDGKTCRKTGQSSETTTSTRTDLLDSADTVSSLISSLETSFTANQNSKNAAQMKQYMRGQFEFYGIKAPELKGIVKEVLGTYPKLTTDQALELLWKAWQQPNREFQIMAIHYASNNISILIGSDLKCCRRFLDTIQKLITNKSWWDSVDMLAINVIGPMVAKHPNDLGLVMDKWVEDKDMWLRRTAILHQLKYKQKTDSQKLFRYCLMRAEEKEFFIQKSIGWALREYGKTNGKDVKQFVTEHKDTLSNLSVREALKHIK</sequence>
<dbReference type="Proteomes" id="UP000242188">
    <property type="component" value="Unassembled WGS sequence"/>
</dbReference>
<evidence type="ECO:0008006" key="4">
    <source>
        <dbReference type="Google" id="ProtNLM"/>
    </source>
</evidence>
<dbReference type="CDD" id="cd07064">
    <property type="entry name" value="AlkD_like_1"/>
    <property type="match status" value="1"/>
</dbReference>
<reference evidence="2 3" key="1">
    <citation type="journal article" date="2017" name="Nat. Ecol. Evol.">
        <title>Scallop genome provides insights into evolution of bilaterian karyotype and development.</title>
        <authorList>
            <person name="Wang S."/>
            <person name="Zhang J."/>
            <person name="Jiao W."/>
            <person name="Li J."/>
            <person name="Xun X."/>
            <person name="Sun Y."/>
            <person name="Guo X."/>
            <person name="Huan P."/>
            <person name="Dong B."/>
            <person name="Zhang L."/>
            <person name="Hu X."/>
            <person name="Sun X."/>
            <person name="Wang J."/>
            <person name="Zhao C."/>
            <person name="Wang Y."/>
            <person name="Wang D."/>
            <person name="Huang X."/>
            <person name="Wang R."/>
            <person name="Lv J."/>
            <person name="Li Y."/>
            <person name="Zhang Z."/>
            <person name="Liu B."/>
            <person name="Lu W."/>
            <person name="Hui Y."/>
            <person name="Liang J."/>
            <person name="Zhou Z."/>
            <person name="Hou R."/>
            <person name="Li X."/>
            <person name="Liu Y."/>
            <person name="Li H."/>
            <person name="Ning X."/>
            <person name="Lin Y."/>
            <person name="Zhao L."/>
            <person name="Xing Q."/>
            <person name="Dou J."/>
            <person name="Li Y."/>
            <person name="Mao J."/>
            <person name="Guo H."/>
            <person name="Dou H."/>
            <person name="Li T."/>
            <person name="Mu C."/>
            <person name="Jiang W."/>
            <person name="Fu Q."/>
            <person name="Fu X."/>
            <person name="Miao Y."/>
            <person name="Liu J."/>
            <person name="Yu Q."/>
            <person name="Li R."/>
            <person name="Liao H."/>
            <person name="Li X."/>
            <person name="Kong Y."/>
            <person name="Jiang Z."/>
            <person name="Chourrout D."/>
            <person name="Li R."/>
            <person name="Bao Z."/>
        </authorList>
    </citation>
    <scope>NUCLEOTIDE SEQUENCE [LARGE SCALE GENOMIC DNA]</scope>
    <source>
        <strain evidence="2 3">PY_sf001</strain>
    </source>
</reference>
<dbReference type="OrthoDB" id="429969at2759"/>
<dbReference type="InterPro" id="IPR016024">
    <property type="entry name" value="ARM-type_fold"/>
</dbReference>
<feature type="region of interest" description="Disordered" evidence="1">
    <location>
        <begin position="34"/>
        <end position="68"/>
    </location>
</feature>
<dbReference type="Gene3D" id="1.25.40.290">
    <property type="entry name" value="ARM repeat domains"/>
    <property type="match status" value="1"/>
</dbReference>